<name>A0A8S3BZ66_9BILA</name>
<comment type="caution">
    <text evidence="1">The sequence shown here is derived from an EMBL/GenBank/DDBJ whole genome shotgun (WGS) entry which is preliminary data.</text>
</comment>
<evidence type="ECO:0000313" key="1">
    <source>
        <dbReference type="EMBL" id="CAF4873485.1"/>
    </source>
</evidence>
<dbReference type="Proteomes" id="UP000681967">
    <property type="component" value="Unassembled WGS sequence"/>
</dbReference>
<dbReference type="GO" id="GO:0004812">
    <property type="term" value="F:aminoacyl-tRNA ligase activity"/>
    <property type="evidence" value="ECO:0007669"/>
    <property type="project" value="InterPro"/>
</dbReference>
<accession>A0A8S3BZ66</accession>
<sequence>EDGIAEGLQNWFKILINLYVELIESRTKSQLKSAMTNEEFKQIEATIRDQRLNTIYTVAFYVDSFFSVASAIIELQKLTRYLRKIPVNVKEQSNEYLTALCDLLVMIGPVIPCLSSELWTILRKQIKHNVDGYDLSKNLFEQNYPKLPDDYPGKINALYDTTIFASMPVSRSVLPSLSTSDVLKCLNENDNQSQMKAFIENNALKLDRLRKLGDYCATLIYERDPDVPIIEQPEAIVEKKKGKSSKKKQVS</sequence>
<organism evidence="1 2">
    <name type="scientific">Rotaria magnacalcarata</name>
    <dbReference type="NCBI Taxonomy" id="392030"/>
    <lineage>
        <taxon>Eukaryota</taxon>
        <taxon>Metazoa</taxon>
        <taxon>Spiralia</taxon>
        <taxon>Gnathifera</taxon>
        <taxon>Rotifera</taxon>
        <taxon>Eurotatoria</taxon>
        <taxon>Bdelloidea</taxon>
        <taxon>Philodinida</taxon>
        <taxon>Philodinidae</taxon>
        <taxon>Rotaria</taxon>
    </lineage>
</organism>
<reference evidence="1" key="1">
    <citation type="submission" date="2021-02" db="EMBL/GenBank/DDBJ databases">
        <authorList>
            <person name="Nowell W R."/>
        </authorList>
    </citation>
    <scope>NUCLEOTIDE SEQUENCE</scope>
</reference>
<dbReference type="GO" id="GO:0006418">
    <property type="term" value="P:tRNA aminoacylation for protein translation"/>
    <property type="evidence" value="ECO:0007669"/>
    <property type="project" value="InterPro"/>
</dbReference>
<gene>
    <name evidence="1" type="ORF">BYL167_LOCUS51055</name>
</gene>
<dbReference type="AlphaFoldDB" id="A0A8S3BZ66"/>
<evidence type="ECO:0000313" key="2">
    <source>
        <dbReference type="Proteomes" id="UP000681967"/>
    </source>
</evidence>
<dbReference type="InterPro" id="IPR009080">
    <property type="entry name" value="tRNAsynth_Ia_anticodon-bd"/>
</dbReference>
<dbReference type="GO" id="GO:0005524">
    <property type="term" value="F:ATP binding"/>
    <property type="evidence" value="ECO:0007669"/>
    <property type="project" value="InterPro"/>
</dbReference>
<dbReference type="Gene3D" id="1.10.730.10">
    <property type="entry name" value="Isoleucyl-tRNA Synthetase, Domain 1"/>
    <property type="match status" value="1"/>
</dbReference>
<dbReference type="SUPFAM" id="SSF47323">
    <property type="entry name" value="Anticodon-binding domain of a subclass of class I aminoacyl-tRNA synthetases"/>
    <property type="match status" value="1"/>
</dbReference>
<feature type="non-terminal residue" evidence="1">
    <location>
        <position position="1"/>
    </location>
</feature>
<dbReference type="EMBL" id="CAJOBH010159435">
    <property type="protein sequence ID" value="CAF4873485.1"/>
    <property type="molecule type" value="Genomic_DNA"/>
</dbReference>
<protein>
    <submittedName>
        <fullName evidence="1">Uncharacterized protein</fullName>
    </submittedName>
</protein>
<proteinExistence type="predicted"/>